<dbReference type="AlphaFoldDB" id="A0A1D9LD06"/>
<dbReference type="Proteomes" id="UP000178776">
    <property type="component" value="Chromosome"/>
</dbReference>
<reference evidence="2 3" key="1">
    <citation type="submission" date="2016-10" db="EMBL/GenBank/DDBJ databases">
        <title>Chromobacterium muskegensis sp. nov., an insecticidal bacterium isolated from Sphagnum bogs.</title>
        <authorList>
            <person name="Sparks M.E."/>
            <person name="Blackburn M.B."/>
            <person name="Gundersen-Rindal D.E."/>
            <person name="Mitchell A."/>
            <person name="Farrar R."/>
            <person name="Kuhar D."/>
        </authorList>
    </citation>
    <scope>NUCLEOTIDE SEQUENCE [LARGE SCALE GENOMIC DNA]</scope>
    <source>
        <strain evidence="2 3">21-1</strain>
    </source>
</reference>
<name>A0A1D9LD06_9NEIS</name>
<gene>
    <name evidence="2" type="ORF">BKX93_03230</name>
</gene>
<sequence length="74" mass="8720">MERHLQHFTNRHPLSRRAGQQMAQRFGRRAKDFSAKQHAAAQPSAPFSDAILLLDQQHRKQTLQMVNNRFRRQA</sequence>
<dbReference type="EMBL" id="CP017707">
    <property type="protein sequence ID" value="AOZ49110.1"/>
    <property type="molecule type" value="Genomic_DNA"/>
</dbReference>
<accession>A0A1D9LD06</accession>
<proteinExistence type="predicted"/>
<protein>
    <submittedName>
        <fullName evidence="2">Uncharacterized protein</fullName>
    </submittedName>
</protein>
<feature type="region of interest" description="Disordered" evidence="1">
    <location>
        <begin position="1"/>
        <end position="21"/>
    </location>
</feature>
<evidence type="ECO:0000313" key="3">
    <source>
        <dbReference type="Proteomes" id="UP000178776"/>
    </source>
</evidence>
<evidence type="ECO:0000313" key="2">
    <source>
        <dbReference type="EMBL" id="AOZ49110.1"/>
    </source>
</evidence>
<evidence type="ECO:0000256" key="1">
    <source>
        <dbReference type="SAM" id="MobiDB-lite"/>
    </source>
</evidence>
<dbReference type="KEGG" id="cvc:BKX93_03230"/>
<organism evidence="2 3">
    <name type="scientific">Chromobacterium vaccinii</name>
    <dbReference type="NCBI Taxonomy" id="1108595"/>
    <lineage>
        <taxon>Bacteria</taxon>
        <taxon>Pseudomonadati</taxon>
        <taxon>Pseudomonadota</taxon>
        <taxon>Betaproteobacteria</taxon>
        <taxon>Neisseriales</taxon>
        <taxon>Chromobacteriaceae</taxon>
        <taxon>Chromobacterium</taxon>
    </lineage>
</organism>